<sequence length="41" mass="4780">WHCSFNSERPSYFICANVGQDVYEEVDLITKGGNKRIHPRL</sequence>
<feature type="non-terminal residue" evidence="1">
    <location>
        <position position="41"/>
    </location>
</feature>
<gene>
    <name evidence="1" type="ORF">TIFTF001_014977</name>
</gene>
<name>A0AA88A6D4_FICCA</name>
<evidence type="ECO:0000313" key="2">
    <source>
        <dbReference type="Proteomes" id="UP001187192"/>
    </source>
</evidence>
<keyword evidence="2" id="KW-1185">Reference proteome</keyword>
<evidence type="ECO:0000313" key="1">
    <source>
        <dbReference type="EMBL" id="GMN45795.1"/>
    </source>
</evidence>
<reference evidence="1" key="1">
    <citation type="submission" date="2023-07" db="EMBL/GenBank/DDBJ databases">
        <title>draft genome sequence of fig (Ficus carica).</title>
        <authorList>
            <person name="Takahashi T."/>
            <person name="Nishimura K."/>
        </authorList>
    </citation>
    <scope>NUCLEOTIDE SEQUENCE</scope>
</reference>
<protein>
    <submittedName>
        <fullName evidence="1">Uncharacterized protein</fullName>
    </submittedName>
</protein>
<dbReference type="EMBL" id="BTGU01000021">
    <property type="protein sequence ID" value="GMN45795.1"/>
    <property type="molecule type" value="Genomic_DNA"/>
</dbReference>
<organism evidence="1 2">
    <name type="scientific">Ficus carica</name>
    <name type="common">Common fig</name>
    <dbReference type="NCBI Taxonomy" id="3494"/>
    <lineage>
        <taxon>Eukaryota</taxon>
        <taxon>Viridiplantae</taxon>
        <taxon>Streptophyta</taxon>
        <taxon>Embryophyta</taxon>
        <taxon>Tracheophyta</taxon>
        <taxon>Spermatophyta</taxon>
        <taxon>Magnoliopsida</taxon>
        <taxon>eudicotyledons</taxon>
        <taxon>Gunneridae</taxon>
        <taxon>Pentapetalae</taxon>
        <taxon>rosids</taxon>
        <taxon>fabids</taxon>
        <taxon>Rosales</taxon>
        <taxon>Moraceae</taxon>
        <taxon>Ficeae</taxon>
        <taxon>Ficus</taxon>
    </lineage>
</organism>
<proteinExistence type="predicted"/>
<accession>A0AA88A6D4</accession>
<comment type="caution">
    <text evidence="1">The sequence shown here is derived from an EMBL/GenBank/DDBJ whole genome shotgun (WGS) entry which is preliminary data.</text>
</comment>
<dbReference type="Proteomes" id="UP001187192">
    <property type="component" value="Unassembled WGS sequence"/>
</dbReference>
<dbReference type="AlphaFoldDB" id="A0AA88A6D4"/>